<dbReference type="OrthoDB" id="273771at2759"/>
<feature type="compositionally biased region" description="Basic and acidic residues" evidence="2">
    <location>
        <begin position="113"/>
        <end position="126"/>
    </location>
</feature>
<dbReference type="SUPFAM" id="SSF50978">
    <property type="entry name" value="WD40 repeat-like"/>
    <property type="match status" value="1"/>
</dbReference>
<keyword evidence="1" id="KW-0853">WD repeat</keyword>
<organism evidence="3 4">
    <name type="scientific">Diacronema lutheri</name>
    <name type="common">Unicellular marine alga</name>
    <name type="synonym">Monochrysis lutheri</name>
    <dbReference type="NCBI Taxonomy" id="2081491"/>
    <lineage>
        <taxon>Eukaryota</taxon>
        <taxon>Haptista</taxon>
        <taxon>Haptophyta</taxon>
        <taxon>Pavlovophyceae</taxon>
        <taxon>Pavlovales</taxon>
        <taxon>Pavlovaceae</taxon>
        <taxon>Diacronema</taxon>
    </lineage>
</organism>
<protein>
    <submittedName>
        <fullName evidence="3">Uncharacterized protein</fullName>
    </submittedName>
</protein>
<dbReference type="AlphaFoldDB" id="A0A8J6CGX7"/>
<dbReference type="PANTHER" id="PTHR19855">
    <property type="entry name" value="WD40 REPEAT PROTEIN 12, 37"/>
    <property type="match status" value="1"/>
</dbReference>
<dbReference type="Gene3D" id="2.130.10.10">
    <property type="entry name" value="YVTN repeat-like/Quinoprotein amine dehydrogenase"/>
    <property type="match status" value="2"/>
</dbReference>
<dbReference type="OMA" id="PAHACER"/>
<dbReference type="InterPro" id="IPR001680">
    <property type="entry name" value="WD40_rpt"/>
</dbReference>
<feature type="compositionally biased region" description="Polar residues" evidence="2">
    <location>
        <begin position="30"/>
        <end position="47"/>
    </location>
</feature>
<reference evidence="3" key="1">
    <citation type="submission" date="2021-05" db="EMBL/GenBank/DDBJ databases">
        <title>The genome of the haptophyte Pavlova lutheri (Diacronema luteri, Pavlovales) - a model for lipid biosynthesis in eukaryotic algae.</title>
        <authorList>
            <person name="Hulatt C.J."/>
            <person name="Posewitz M.C."/>
        </authorList>
    </citation>
    <scope>NUCLEOTIDE SEQUENCE</scope>
    <source>
        <strain evidence="3">NIVA-4/92</strain>
    </source>
</reference>
<dbReference type="InterPro" id="IPR036322">
    <property type="entry name" value="WD40_repeat_dom_sf"/>
</dbReference>
<evidence type="ECO:0000313" key="3">
    <source>
        <dbReference type="EMBL" id="KAG8467153.1"/>
    </source>
</evidence>
<evidence type="ECO:0000256" key="1">
    <source>
        <dbReference type="PROSITE-ProRule" id="PRU00221"/>
    </source>
</evidence>
<dbReference type="PANTHER" id="PTHR19855:SF11">
    <property type="entry name" value="RIBOSOME BIOGENESIS PROTEIN WDR12"/>
    <property type="match status" value="1"/>
</dbReference>
<dbReference type="EMBL" id="JAGTXO010000006">
    <property type="protein sequence ID" value="KAG8467153.1"/>
    <property type="molecule type" value="Genomic_DNA"/>
</dbReference>
<proteinExistence type="predicted"/>
<evidence type="ECO:0000256" key="2">
    <source>
        <dbReference type="SAM" id="MobiDB-lite"/>
    </source>
</evidence>
<feature type="region of interest" description="Disordered" evidence="2">
    <location>
        <begin position="1"/>
        <end position="50"/>
    </location>
</feature>
<sequence length="593" mass="61019">MARSNVSPDVATRAQPPTHAMAVHGGVGDASTTRAPSATRYPRSSASPLGPELSEYELARLENIARNNVLLASLGLLAPPVPNPPAAGRTAAAPKAIKRAPSSPLVRRLTRARAHDGARDGADTRARAHGPACEARPLDEAHAHARPDTGAQAGVVFEDSAVLCHVLRQRAREGDANGAMPDAEVRGYRRCAHLPECVSLIMSKIYALDLAPAHACERGWLVAAAGEKGLVEVYGALPSSHADGASDQSTSEGDAAADGEAEHARALLSFRAHAGWVGGVQLLPARASESGAGGAALLGGWLLSAANDGALRLWDLRSTAREGASVGMPRLVAEQAESHSSKGIFAMHERDARVLTASKAGSVGLTVLAPDGRLRAARVWASACGGGVVKSVAWSGADAAHGLGPETFAAGGRAGAVALFDAREPTERAAARLERTHPHDVHTVRWQPRDAGAMAEDGLAGEGGWGPLLLTASFDPSIQLWDARRLDAPVARLEGHVGAHIRRQARIHQPVFGGCARIVATGEGAGALSVYCAVPGVAEFGRAIGRDFVGCEPSTLAPAPGASGVVAMAHGRTVVLLEPSPCATASARTWAAG</sequence>
<comment type="caution">
    <text evidence="3">The sequence shown here is derived from an EMBL/GenBank/DDBJ whole genome shotgun (WGS) entry which is preliminary data.</text>
</comment>
<accession>A0A8J6CGX7</accession>
<dbReference type="Proteomes" id="UP000751190">
    <property type="component" value="Unassembled WGS sequence"/>
</dbReference>
<dbReference type="InterPro" id="IPR015943">
    <property type="entry name" value="WD40/YVTN_repeat-like_dom_sf"/>
</dbReference>
<name>A0A8J6CGX7_DIALT</name>
<gene>
    <name evidence="3" type="ORF">KFE25_000469</name>
</gene>
<feature type="compositionally biased region" description="Low complexity" evidence="2">
    <location>
        <begin position="86"/>
        <end position="95"/>
    </location>
</feature>
<feature type="repeat" description="WD" evidence="1">
    <location>
        <begin position="302"/>
        <end position="324"/>
    </location>
</feature>
<evidence type="ECO:0000313" key="4">
    <source>
        <dbReference type="Proteomes" id="UP000751190"/>
    </source>
</evidence>
<feature type="region of interest" description="Disordered" evidence="2">
    <location>
        <begin position="86"/>
        <end position="132"/>
    </location>
</feature>
<dbReference type="SMART" id="SM00320">
    <property type="entry name" value="WD40"/>
    <property type="match status" value="3"/>
</dbReference>
<keyword evidence="4" id="KW-1185">Reference proteome</keyword>
<dbReference type="PROSITE" id="PS50082">
    <property type="entry name" value="WD_REPEATS_2"/>
    <property type="match status" value="1"/>
</dbReference>